<dbReference type="InterPro" id="IPR006626">
    <property type="entry name" value="PbH1"/>
</dbReference>
<protein>
    <submittedName>
        <fullName evidence="2">Uncharacterized protein</fullName>
    </submittedName>
</protein>
<name>A0A518CXH8_9BACT</name>
<keyword evidence="3" id="KW-1185">Reference proteome</keyword>
<accession>A0A518CXH8</accession>
<evidence type="ECO:0000313" key="3">
    <source>
        <dbReference type="Proteomes" id="UP000319342"/>
    </source>
</evidence>
<evidence type="ECO:0000256" key="1">
    <source>
        <dbReference type="SAM" id="SignalP"/>
    </source>
</evidence>
<dbReference type="SMART" id="SM00710">
    <property type="entry name" value="PbH1"/>
    <property type="match status" value="3"/>
</dbReference>
<dbReference type="Proteomes" id="UP000319342">
    <property type="component" value="Chromosome"/>
</dbReference>
<dbReference type="RefSeq" id="WP_145184509.1">
    <property type="nucleotide sequence ID" value="NZ_CP036290.1"/>
</dbReference>
<sequence length="1134" mass="117574" precursor="true">MKTFAHGTAAALFLGLAAAGTANAAEIFVSGDITTSTTWTADNTYNLQGQIYVLPGATLTIEAGTVIASTTNGGGSLAITNGADIIAEGTVNAPIIFTSKADVATWTGGDPTTGTWREAALEWGNLTIMGDAYIGSDNGSNTPTPSASNVAPMEGLTFGGTRDEYGGGNDDDDSGTLKYVSLRYGGKVVSLTKELNGLSLGGIGRGTDISYVEIMNNVDDGIEIWGGTVNLDHVSIWNIGDDSLDVDQGWRGKTQFGLIVQGYSLDASQGSGVGDNAIETDGAEDSDYQPVTTAAVYNYTVIGQPGGDGGTAWRDNARVQYRNCIWMDLGDQLVRFDGDDGDGASGYGHNGTLSWADTWTTSASATSTVNPFGTPGEIAAAYQAQNPTGNLAEIRDSVFFNNNAGNAYTEAIARGVLGAGATPANDNLVATVSPIKSITRAATVIKGSLPMQQVVGLDPRAAGDAVTSVGSAPASDPFYERAQFRGGFSSTHNWLCGWTAAQAFGFVEDVDEVLVTSDITTSTTWTADKRYNLQGQIYVLPGATLTIEAGTVVASDAGGSLAVTNGADINVLGTFKKPVIMTSKLDTYTWVNGDPKTGTWRESALEWGNLTIMGDAYIGSDNGANTATPNASNVAPMEGLTFGGTRDEYGGGNDDDDSGTLNYLSLRYGGKVVSLTKELNGLSLGGIGRGTDISYVEIMNNVDDGIEIWGGTVNLDHVSIWNIGDDSLDIDQGWRGKTQFGLIVQGYSLDDVQGSGVGDNAIETDGAEDSDFQPVTTAAVYNYTVIGQPLDGDGGTAWRDNARVQYRNCIWMDLGDELVRFDGDDGDGASGYGHNGTLSWADTWTTSASATSTVNPFGTPGEIAAAYQAQDPTGNLAEIRDSVFYNNLKANAYTEAIARGVLGAGATPANDNLVATVSPIKSIAREGFVSKGGKLMARVISLDPRAAGDAVSSVAAAPNDGFFVPANYRGAFNTTDNWLCNWTAADAFGFVALPAEANVVPDPTLAPGVLTANGVPTIGNNGFGFTLAAAPVCGIDPAGFYGYGIFAGAGGPLIFPNAVNGGCTTPQATSVINVFSLINPLTFTGTFVGSKVVPLPIPNDASFCGARITFQGGLVNLFTFEGKVTEGIEIVVGL</sequence>
<organism evidence="2 3">
    <name type="scientific">Rohdeia mirabilis</name>
    <dbReference type="NCBI Taxonomy" id="2528008"/>
    <lineage>
        <taxon>Bacteria</taxon>
        <taxon>Pseudomonadati</taxon>
        <taxon>Planctomycetota</taxon>
        <taxon>Planctomycetia</taxon>
        <taxon>Planctomycetia incertae sedis</taxon>
        <taxon>Rohdeia</taxon>
    </lineage>
</organism>
<dbReference type="EMBL" id="CP036290">
    <property type="protein sequence ID" value="QDU83924.1"/>
    <property type="molecule type" value="Genomic_DNA"/>
</dbReference>
<feature type="signal peptide" evidence="1">
    <location>
        <begin position="1"/>
        <end position="24"/>
    </location>
</feature>
<dbReference type="PANTHER" id="PTHR41339:SF1">
    <property type="entry name" value="SECRETED PROTEIN"/>
    <property type="match status" value="1"/>
</dbReference>
<keyword evidence="1" id="KW-0732">Signal</keyword>
<dbReference type="PANTHER" id="PTHR41339">
    <property type="entry name" value="LIPL48"/>
    <property type="match status" value="1"/>
</dbReference>
<reference evidence="2 3" key="1">
    <citation type="submission" date="2019-02" db="EMBL/GenBank/DDBJ databases">
        <title>Deep-cultivation of Planctomycetes and their phenomic and genomic characterization uncovers novel biology.</title>
        <authorList>
            <person name="Wiegand S."/>
            <person name="Jogler M."/>
            <person name="Boedeker C."/>
            <person name="Pinto D."/>
            <person name="Vollmers J."/>
            <person name="Rivas-Marin E."/>
            <person name="Kohn T."/>
            <person name="Peeters S.H."/>
            <person name="Heuer A."/>
            <person name="Rast P."/>
            <person name="Oberbeckmann S."/>
            <person name="Bunk B."/>
            <person name="Jeske O."/>
            <person name="Meyerdierks A."/>
            <person name="Storesund J.E."/>
            <person name="Kallscheuer N."/>
            <person name="Luecker S."/>
            <person name="Lage O.M."/>
            <person name="Pohl T."/>
            <person name="Merkel B.J."/>
            <person name="Hornburger P."/>
            <person name="Mueller R.-W."/>
            <person name="Bruemmer F."/>
            <person name="Labrenz M."/>
            <person name="Spormann A.M."/>
            <person name="Op den Camp H."/>
            <person name="Overmann J."/>
            <person name="Amann R."/>
            <person name="Jetten M.S.M."/>
            <person name="Mascher T."/>
            <person name="Medema M.H."/>
            <person name="Devos D.P."/>
            <person name="Kaster A.-K."/>
            <person name="Ovreas L."/>
            <person name="Rohde M."/>
            <person name="Galperin M.Y."/>
            <person name="Jogler C."/>
        </authorList>
    </citation>
    <scope>NUCLEOTIDE SEQUENCE [LARGE SCALE GENOMIC DNA]</scope>
    <source>
        <strain evidence="2 3">Pla163</strain>
    </source>
</reference>
<proteinExistence type="predicted"/>
<dbReference type="OrthoDB" id="237393at2"/>
<evidence type="ECO:0000313" key="2">
    <source>
        <dbReference type="EMBL" id="QDU83924.1"/>
    </source>
</evidence>
<feature type="chain" id="PRO_5021816237" evidence="1">
    <location>
        <begin position="25"/>
        <end position="1134"/>
    </location>
</feature>
<gene>
    <name evidence="2" type="ORF">Pla163_10250</name>
</gene>
<dbReference type="AlphaFoldDB" id="A0A518CXH8"/>